<dbReference type="AlphaFoldDB" id="A0A815GNX6"/>
<feature type="binding site" evidence="3">
    <location>
        <begin position="71"/>
        <end position="72"/>
    </location>
    <ligand>
        <name>FAD</name>
        <dbReference type="ChEBI" id="CHEBI:57692"/>
    </ligand>
</feature>
<dbReference type="InterPro" id="IPR036188">
    <property type="entry name" value="FAD/NAD-bd_sf"/>
</dbReference>
<evidence type="ECO:0000256" key="2">
    <source>
        <dbReference type="ARBA" id="ARBA00023002"/>
    </source>
</evidence>
<dbReference type="InterPro" id="IPR050281">
    <property type="entry name" value="Flavin_monoamine_oxidase"/>
</dbReference>
<evidence type="ECO:0000313" key="7">
    <source>
        <dbReference type="Proteomes" id="UP000663882"/>
    </source>
</evidence>
<evidence type="ECO:0000259" key="5">
    <source>
        <dbReference type="Pfam" id="PF01593"/>
    </source>
</evidence>
<keyword evidence="2 4" id="KW-0560">Oxidoreductase</keyword>
<comment type="cofactor">
    <cofactor evidence="1 4">
        <name>FAD</name>
        <dbReference type="ChEBI" id="CHEBI:57692"/>
    </cofactor>
</comment>
<reference evidence="6" key="1">
    <citation type="submission" date="2021-02" db="EMBL/GenBank/DDBJ databases">
        <authorList>
            <person name="Nowell W R."/>
        </authorList>
    </citation>
    <scope>NUCLEOTIDE SEQUENCE</scope>
</reference>
<dbReference type="Proteomes" id="UP000663882">
    <property type="component" value="Unassembled WGS sequence"/>
</dbReference>
<dbReference type="Pfam" id="PF01593">
    <property type="entry name" value="Amino_oxidase"/>
    <property type="match status" value="1"/>
</dbReference>
<feature type="domain" description="Amine oxidase" evidence="5">
    <location>
        <begin position="51"/>
        <end position="473"/>
    </location>
</feature>
<dbReference type="EC" id="1.4.3.-" evidence="4"/>
<organism evidence="6 7">
    <name type="scientific">Rotaria sordida</name>
    <dbReference type="NCBI Taxonomy" id="392033"/>
    <lineage>
        <taxon>Eukaryota</taxon>
        <taxon>Metazoa</taxon>
        <taxon>Spiralia</taxon>
        <taxon>Gnathifera</taxon>
        <taxon>Rotifera</taxon>
        <taxon>Eurotatoria</taxon>
        <taxon>Bdelloidea</taxon>
        <taxon>Philodinida</taxon>
        <taxon>Philodinidae</taxon>
        <taxon>Rotaria</taxon>
    </lineage>
</organism>
<sequence>MKYLQLFAVFCVVSAHFQHKHSVKNDYKESKNVFDSINITQTEVLIIGAGISGLEAARLLKQNGIQTLVIEARNRTGGRIWSIQSKNGHMLDLGAAWLHGINGSIPHGFLSNPLWDLVQQAKIPTRSTTLHDLQIFNPVDQNIAGSLETWLDDYMDYVQESTKTLGGNQSLKQYADTFSSMRNFTGEQRVAFYSYLHTMIEANEAIELSKINAKLFVDITSVYYGVEPVFHDTGFHAVIDYIIKDFQDGDIRFEQIVNKISYGKDLVEVQTTNGYVYRAKYVLLTVPLGVLKGRQIEFDPPLPQWKLNAINRFGYGLMNKVILVWDTAWWNSEYYHFMRVASKPSPFGTCANANKWNNRPTLFCFSIGDEANRVETLTNQQAVEEVLNALQEMFPNQTIPMPIDSYVTRWKSDPFSNGSYSYMSQGQTYEDTIYMGEPIAHKILFAGEATSQGFYGYAHGALLSARREVTRLLYVYDLAGNQTKPISRSTVINPLKIMIIINVIFLKL</sequence>
<dbReference type="GO" id="GO:0008131">
    <property type="term" value="F:primary methylamine oxidase activity"/>
    <property type="evidence" value="ECO:0007669"/>
    <property type="project" value="UniProtKB-ARBA"/>
</dbReference>
<gene>
    <name evidence="6" type="ORF">RFH988_LOCUS31774</name>
</gene>
<dbReference type="PRINTS" id="PR00757">
    <property type="entry name" value="AMINEOXDASEF"/>
</dbReference>
<protein>
    <recommendedName>
        <fullName evidence="4">Amine oxidase</fullName>
        <ecNumber evidence="4">1.4.3.-</ecNumber>
    </recommendedName>
</protein>
<name>A0A815GNX6_9BILA</name>
<dbReference type="PANTHER" id="PTHR10742">
    <property type="entry name" value="FLAVIN MONOAMINE OXIDASE"/>
    <property type="match status" value="1"/>
</dbReference>
<proteinExistence type="inferred from homology"/>
<evidence type="ECO:0000256" key="3">
    <source>
        <dbReference type="PIRSR" id="PIRSR601613-1"/>
    </source>
</evidence>
<dbReference type="InterPro" id="IPR001613">
    <property type="entry name" value="Flavin_amine_oxidase"/>
</dbReference>
<dbReference type="PANTHER" id="PTHR10742:SF410">
    <property type="entry name" value="LYSINE-SPECIFIC HISTONE DEMETHYLASE 2"/>
    <property type="match status" value="1"/>
</dbReference>
<evidence type="ECO:0000256" key="4">
    <source>
        <dbReference type="RuleBase" id="RU362067"/>
    </source>
</evidence>
<dbReference type="SUPFAM" id="SSF51905">
    <property type="entry name" value="FAD/NAD(P)-binding domain"/>
    <property type="match status" value="1"/>
</dbReference>
<feature type="binding site" evidence="3">
    <location>
        <position position="365"/>
    </location>
    <ligand>
        <name>substrate</name>
    </ligand>
</feature>
<dbReference type="InterPro" id="IPR002937">
    <property type="entry name" value="Amino_oxidase"/>
</dbReference>
<dbReference type="SUPFAM" id="SSF54373">
    <property type="entry name" value="FAD-linked reductases, C-terminal domain"/>
    <property type="match status" value="1"/>
</dbReference>
<comment type="similarity">
    <text evidence="4">Belongs to the flavin monoamine oxidase family.</text>
</comment>
<comment type="caution">
    <text evidence="6">The sequence shown here is derived from an EMBL/GenBank/DDBJ whole genome shotgun (WGS) entry which is preliminary data.</text>
</comment>
<dbReference type="Gene3D" id="3.50.50.60">
    <property type="entry name" value="FAD/NAD(P)-binding domain"/>
    <property type="match status" value="1"/>
</dbReference>
<dbReference type="EMBL" id="CAJNOO010003513">
    <property type="protein sequence ID" value="CAF1340867.1"/>
    <property type="molecule type" value="Genomic_DNA"/>
</dbReference>
<evidence type="ECO:0000256" key="1">
    <source>
        <dbReference type="ARBA" id="ARBA00001974"/>
    </source>
</evidence>
<keyword evidence="4" id="KW-0274">FAD</keyword>
<dbReference type="OrthoDB" id="5046242at2759"/>
<evidence type="ECO:0000313" key="6">
    <source>
        <dbReference type="EMBL" id="CAF1340867.1"/>
    </source>
</evidence>
<feature type="binding site" evidence="3">
    <location>
        <position position="257"/>
    </location>
    <ligand>
        <name>FAD</name>
        <dbReference type="ChEBI" id="CHEBI:57692"/>
    </ligand>
</feature>
<accession>A0A815GNX6</accession>
<keyword evidence="4" id="KW-0285">Flavoprotein</keyword>
<dbReference type="Gene3D" id="3.90.660.10">
    <property type="match status" value="1"/>
</dbReference>
<feature type="binding site" evidence="3">
    <location>
        <position position="52"/>
    </location>
    <ligand>
        <name>FAD</name>
        <dbReference type="ChEBI" id="CHEBI:57692"/>
    </ligand>
</feature>